<accession>A0A8D9BJY2</accession>
<reference evidence="2" key="1">
    <citation type="submission" date="2021-05" db="EMBL/GenBank/DDBJ databases">
        <authorList>
            <person name="Alioto T."/>
            <person name="Alioto T."/>
            <person name="Gomez Garrido J."/>
        </authorList>
    </citation>
    <scope>NUCLEOTIDE SEQUENCE</scope>
</reference>
<name>A0A8D9BJY2_9HEMI</name>
<evidence type="ECO:0000313" key="2">
    <source>
        <dbReference type="EMBL" id="CAG6784057.1"/>
    </source>
</evidence>
<dbReference type="AlphaFoldDB" id="A0A8D9BJY2"/>
<sequence length="168" mass="19663">MACLFLIMLLFLNTVKAIECHENWARSVEIKKEKCFMEETHQRNGENAVDDREDSLHRIRREDSIQNLFHKTPWHSLEQDGNNVKQKHLIFRDKGGERWKSFIRNKIRKKRIPLASISFFPLQKVQKLMRFIFVGIGGRGFARFPTNAFPFSRAGDKEISLAMSASIV</sequence>
<keyword evidence="1" id="KW-0732">Signal</keyword>
<feature type="chain" id="PRO_5034201624" evidence="1">
    <location>
        <begin position="18"/>
        <end position="168"/>
    </location>
</feature>
<dbReference type="EMBL" id="HBUF01635818">
    <property type="protein sequence ID" value="CAG6784057.1"/>
    <property type="molecule type" value="Transcribed_RNA"/>
</dbReference>
<proteinExistence type="predicted"/>
<protein>
    <submittedName>
        <fullName evidence="2">Uncharacterized protein</fullName>
    </submittedName>
</protein>
<organism evidence="2">
    <name type="scientific">Cacopsylla melanoneura</name>
    <dbReference type="NCBI Taxonomy" id="428564"/>
    <lineage>
        <taxon>Eukaryota</taxon>
        <taxon>Metazoa</taxon>
        <taxon>Ecdysozoa</taxon>
        <taxon>Arthropoda</taxon>
        <taxon>Hexapoda</taxon>
        <taxon>Insecta</taxon>
        <taxon>Pterygota</taxon>
        <taxon>Neoptera</taxon>
        <taxon>Paraneoptera</taxon>
        <taxon>Hemiptera</taxon>
        <taxon>Sternorrhyncha</taxon>
        <taxon>Psylloidea</taxon>
        <taxon>Psyllidae</taxon>
        <taxon>Psyllinae</taxon>
        <taxon>Cacopsylla</taxon>
    </lineage>
</organism>
<evidence type="ECO:0000256" key="1">
    <source>
        <dbReference type="SAM" id="SignalP"/>
    </source>
</evidence>
<feature type="signal peptide" evidence="1">
    <location>
        <begin position="1"/>
        <end position="17"/>
    </location>
</feature>